<dbReference type="PROSITE" id="PS51192">
    <property type="entry name" value="HELICASE_ATP_BIND_1"/>
    <property type="match status" value="1"/>
</dbReference>
<comment type="catalytic activity">
    <reaction evidence="8">
        <text>ATP + H2O = ADP + phosphate + H(+)</text>
        <dbReference type="Rhea" id="RHEA:13065"/>
        <dbReference type="ChEBI" id="CHEBI:15377"/>
        <dbReference type="ChEBI" id="CHEBI:15378"/>
        <dbReference type="ChEBI" id="CHEBI:30616"/>
        <dbReference type="ChEBI" id="CHEBI:43474"/>
        <dbReference type="ChEBI" id="CHEBI:456216"/>
        <dbReference type="EC" id="3.6.4.13"/>
    </reaction>
</comment>
<keyword evidence="2" id="KW-0547">Nucleotide-binding</keyword>
<evidence type="ECO:0000256" key="8">
    <source>
        <dbReference type="ARBA" id="ARBA00047984"/>
    </source>
</evidence>
<keyword evidence="4" id="KW-0347">Helicase</keyword>
<dbReference type="InterPro" id="IPR011545">
    <property type="entry name" value="DEAD/DEAH_box_helicase_dom"/>
</dbReference>
<accession>A0A7S4W1J8</accession>
<sequence length="766" mass="84856">MASLLDDTTTWAEFGRRHLDPRVAKALTTTLGLERPTLVQSRGIPVALEGKDLLCRARTGSGKTLCYAVPLVQRLLAAAEAKGTATALGGIVLVPTKELVVQVHGVISQLLAFSFDVLSAECLLSGQTYSKAELPSVLVTTPSSLLGLLKQRRGTMRPLSELLKVLVVDEADLMFSFGYEDDMREMCAMLPATYQAMLVSATLSEEVEQLKGLMLHKPVLLKLEEPRVTGKLSQFYFVCRDGDKYLVLYTLLKLQLVQGKKLIFVKNIDNAYRLKIFLERFSINSAVLNAQLPHGSRQNIIESFNQNVIDLLIATDAGLGDSGLTDENAADQEEANEKEEEGDELDQEDKQPAGKKRKKLKRKATEEEAPEGEKPARLKKKAKKAREAAAAAESAEEQDAAPEAKARAAAAAAEGSAAELKTRKKRRGKAKAADDAEEGKGEQGREEDVGAELADVEAATIVVKQSQQQTRRFGHRQKQADEHYSLTRGVDLNGVSTVINADVPTTVRDYVHRVGRCARGGASGTALTLCEEVEEARLEPILRSQAGTGAMSELKPLPLQMSDAERFRYRVEDQAHGLKKKAVLKYLARELQLEALHSEKLQEYFEENPEDKKALQRAQRQLRETKTTLQHLQAVPSYLVPDSFDASTPVQQAVREDAAARGGAATGQARRRKLQQARRSDPLQALEPTGRAKTRPWLTREAMVRKDAQIDAATANVERLPPISGRKIWKIRHHKKVRKPTDTLGERRSFNRAYRTRRKKFSHSVF</sequence>
<evidence type="ECO:0000256" key="4">
    <source>
        <dbReference type="ARBA" id="ARBA00022806"/>
    </source>
</evidence>
<feature type="compositionally biased region" description="Low complexity" evidence="10">
    <location>
        <begin position="401"/>
        <end position="419"/>
    </location>
</feature>
<comment type="similarity">
    <text evidence="7">Belongs to the DEAD box helicase family. DDX56/DBP9 subfamily.</text>
</comment>
<reference evidence="13" key="1">
    <citation type="submission" date="2021-01" db="EMBL/GenBank/DDBJ databases">
        <authorList>
            <person name="Corre E."/>
            <person name="Pelletier E."/>
            <person name="Niang G."/>
            <person name="Scheremetjew M."/>
            <person name="Finn R."/>
            <person name="Kale V."/>
            <person name="Holt S."/>
            <person name="Cochrane G."/>
            <person name="Meng A."/>
            <person name="Brown T."/>
            <person name="Cohen L."/>
        </authorList>
    </citation>
    <scope>NUCLEOTIDE SEQUENCE</scope>
    <source>
        <strain evidence="13">CCMP3105</strain>
    </source>
</reference>
<evidence type="ECO:0000256" key="3">
    <source>
        <dbReference type="ARBA" id="ARBA00022801"/>
    </source>
</evidence>
<dbReference type="EC" id="3.6.4.13" evidence="1"/>
<dbReference type="InterPro" id="IPR014001">
    <property type="entry name" value="Helicase_ATP-bd"/>
</dbReference>
<keyword evidence="9" id="KW-0175">Coiled coil</keyword>
<feature type="compositionally biased region" description="Basic residues" evidence="10">
    <location>
        <begin position="353"/>
        <end position="362"/>
    </location>
</feature>
<feature type="domain" description="Helicase ATP-binding" evidence="11">
    <location>
        <begin position="44"/>
        <end position="221"/>
    </location>
</feature>
<keyword evidence="5" id="KW-0067">ATP-binding</keyword>
<evidence type="ECO:0000256" key="10">
    <source>
        <dbReference type="SAM" id="MobiDB-lite"/>
    </source>
</evidence>
<dbReference type="GO" id="GO:0016787">
    <property type="term" value="F:hydrolase activity"/>
    <property type="evidence" value="ECO:0007669"/>
    <property type="project" value="UniProtKB-KW"/>
</dbReference>
<evidence type="ECO:0000313" key="13">
    <source>
        <dbReference type="EMBL" id="CAE4633847.1"/>
    </source>
</evidence>
<dbReference type="GO" id="GO:0003723">
    <property type="term" value="F:RNA binding"/>
    <property type="evidence" value="ECO:0007669"/>
    <property type="project" value="UniProtKB-KW"/>
</dbReference>
<keyword evidence="3" id="KW-0378">Hydrolase</keyword>
<dbReference type="Pfam" id="PF00270">
    <property type="entry name" value="DEAD"/>
    <property type="match status" value="1"/>
</dbReference>
<dbReference type="SMART" id="SM00490">
    <property type="entry name" value="HELICc"/>
    <property type="match status" value="1"/>
</dbReference>
<dbReference type="InterPro" id="IPR027417">
    <property type="entry name" value="P-loop_NTPase"/>
</dbReference>
<evidence type="ECO:0000259" key="11">
    <source>
        <dbReference type="PROSITE" id="PS51192"/>
    </source>
</evidence>
<evidence type="ECO:0000256" key="9">
    <source>
        <dbReference type="SAM" id="Coils"/>
    </source>
</evidence>
<feature type="domain" description="Helicase C-terminal" evidence="12">
    <location>
        <begin position="486"/>
        <end position="565"/>
    </location>
</feature>
<evidence type="ECO:0000256" key="6">
    <source>
        <dbReference type="ARBA" id="ARBA00022884"/>
    </source>
</evidence>
<protein>
    <recommendedName>
        <fullName evidence="1">RNA helicase</fullName>
        <ecNumber evidence="1">3.6.4.13</ecNumber>
    </recommendedName>
</protein>
<keyword evidence="6" id="KW-0694">RNA-binding</keyword>
<feature type="compositionally biased region" description="Acidic residues" evidence="10">
    <location>
        <begin position="328"/>
        <end position="347"/>
    </location>
</feature>
<dbReference type="AlphaFoldDB" id="A0A7S4W1J8"/>
<dbReference type="PANTHER" id="PTHR47959">
    <property type="entry name" value="ATP-DEPENDENT RNA HELICASE RHLE-RELATED"/>
    <property type="match status" value="1"/>
</dbReference>
<evidence type="ECO:0000259" key="12">
    <source>
        <dbReference type="PROSITE" id="PS51194"/>
    </source>
</evidence>
<evidence type="ECO:0000256" key="2">
    <source>
        <dbReference type="ARBA" id="ARBA00022741"/>
    </source>
</evidence>
<evidence type="ECO:0000256" key="7">
    <source>
        <dbReference type="ARBA" id="ARBA00038041"/>
    </source>
</evidence>
<dbReference type="Gene3D" id="3.40.50.300">
    <property type="entry name" value="P-loop containing nucleotide triphosphate hydrolases"/>
    <property type="match status" value="2"/>
</dbReference>
<dbReference type="InterPro" id="IPR001650">
    <property type="entry name" value="Helicase_C-like"/>
</dbReference>
<dbReference type="PROSITE" id="PS51194">
    <property type="entry name" value="HELICASE_CTER"/>
    <property type="match status" value="1"/>
</dbReference>
<feature type="compositionally biased region" description="Basic and acidic residues" evidence="10">
    <location>
        <begin position="363"/>
        <end position="376"/>
    </location>
</feature>
<dbReference type="SUPFAM" id="SSF52540">
    <property type="entry name" value="P-loop containing nucleoside triphosphate hydrolases"/>
    <property type="match status" value="2"/>
</dbReference>
<dbReference type="PANTHER" id="PTHR47959:SF21">
    <property type="entry name" value="DEAD-BOX HELICASE 56"/>
    <property type="match status" value="1"/>
</dbReference>
<proteinExistence type="inferred from homology"/>
<feature type="region of interest" description="Disordered" evidence="10">
    <location>
        <begin position="322"/>
        <end position="449"/>
    </location>
</feature>
<gene>
    <name evidence="13" type="ORF">AMON00008_LOCUS44695</name>
</gene>
<dbReference type="EMBL" id="HBNR01063318">
    <property type="protein sequence ID" value="CAE4633847.1"/>
    <property type="molecule type" value="Transcribed_RNA"/>
</dbReference>
<evidence type="ECO:0000256" key="5">
    <source>
        <dbReference type="ARBA" id="ARBA00022840"/>
    </source>
</evidence>
<evidence type="ECO:0000256" key="1">
    <source>
        <dbReference type="ARBA" id="ARBA00012552"/>
    </source>
</evidence>
<dbReference type="GO" id="GO:0003724">
    <property type="term" value="F:RNA helicase activity"/>
    <property type="evidence" value="ECO:0007669"/>
    <property type="project" value="UniProtKB-EC"/>
</dbReference>
<feature type="coiled-coil region" evidence="9">
    <location>
        <begin position="601"/>
        <end position="635"/>
    </location>
</feature>
<dbReference type="Pfam" id="PF00271">
    <property type="entry name" value="Helicase_C"/>
    <property type="match status" value="2"/>
</dbReference>
<feature type="region of interest" description="Disordered" evidence="10">
    <location>
        <begin position="653"/>
        <end position="694"/>
    </location>
</feature>
<dbReference type="GO" id="GO:0005524">
    <property type="term" value="F:ATP binding"/>
    <property type="evidence" value="ECO:0007669"/>
    <property type="project" value="UniProtKB-KW"/>
</dbReference>
<dbReference type="GO" id="GO:0005829">
    <property type="term" value="C:cytosol"/>
    <property type="evidence" value="ECO:0007669"/>
    <property type="project" value="TreeGrafter"/>
</dbReference>
<dbReference type="InterPro" id="IPR050079">
    <property type="entry name" value="DEAD_box_RNA_helicase"/>
</dbReference>
<name>A0A7S4W1J8_9DINO</name>
<feature type="compositionally biased region" description="Basic and acidic residues" evidence="10">
    <location>
        <begin position="431"/>
        <end position="448"/>
    </location>
</feature>
<dbReference type="SMART" id="SM00487">
    <property type="entry name" value="DEXDc"/>
    <property type="match status" value="1"/>
</dbReference>
<organism evidence="13">
    <name type="scientific">Alexandrium monilatum</name>
    <dbReference type="NCBI Taxonomy" id="311494"/>
    <lineage>
        <taxon>Eukaryota</taxon>
        <taxon>Sar</taxon>
        <taxon>Alveolata</taxon>
        <taxon>Dinophyceae</taxon>
        <taxon>Gonyaulacales</taxon>
        <taxon>Pyrocystaceae</taxon>
        <taxon>Alexandrium</taxon>
    </lineage>
</organism>